<evidence type="ECO:0000256" key="2">
    <source>
        <dbReference type="ARBA" id="ARBA00005967"/>
    </source>
</evidence>
<comment type="similarity">
    <text evidence="2">Belongs to the bacterial diacylglycerol kinase family.</text>
</comment>
<reference evidence="20 21" key="1">
    <citation type="journal article" date="2013" name="Genome Biol. Evol.">
        <title>Complete genomes of two dipteran-associated spiroplasmas provided insights into the origin, dynamics, and impacts of viral invasion in spiroplasma.</title>
        <authorList>
            <person name="Ku C."/>
            <person name="Lo W.S."/>
            <person name="Chen L.L."/>
            <person name="Kuo C.H."/>
        </authorList>
    </citation>
    <scope>NUCLEOTIDE SEQUENCE [LARGE SCALE GENOMIC DNA]</scope>
    <source>
        <strain evidence="20 21">DF-1</strain>
    </source>
</reference>
<evidence type="ECO:0000256" key="9">
    <source>
        <dbReference type="ARBA" id="ARBA00022840"/>
    </source>
</evidence>
<evidence type="ECO:0000256" key="15">
    <source>
        <dbReference type="PIRSR" id="PIRSR600829-1"/>
    </source>
</evidence>
<keyword evidence="18" id="KW-0460">Magnesium</keyword>
<dbReference type="InterPro" id="IPR036945">
    <property type="entry name" value="DAGK_sf"/>
</dbReference>
<evidence type="ECO:0000256" key="19">
    <source>
        <dbReference type="SAM" id="Phobius"/>
    </source>
</evidence>
<feature type="binding site" evidence="17">
    <location>
        <position position="34"/>
    </location>
    <ligand>
        <name>ATP</name>
        <dbReference type="ChEBI" id="CHEBI:30616"/>
    </ligand>
</feature>
<dbReference type="GO" id="GO:0005524">
    <property type="term" value="F:ATP binding"/>
    <property type="evidence" value="ECO:0007669"/>
    <property type="project" value="UniProtKB-KW"/>
</dbReference>
<keyword evidence="9 17" id="KW-0067">ATP-binding</keyword>
<dbReference type="Gene3D" id="1.10.287.3610">
    <property type="match status" value="1"/>
</dbReference>
<dbReference type="PANTHER" id="PTHR34299">
    <property type="entry name" value="DIACYLGLYCEROL KINASE"/>
    <property type="match status" value="1"/>
</dbReference>
<organism evidence="20 21">
    <name type="scientific">Spiroplasma chrysopicola DF-1</name>
    <dbReference type="NCBI Taxonomy" id="1276227"/>
    <lineage>
        <taxon>Bacteria</taxon>
        <taxon>Bacillati</taxon>
        <taxon>Mycoplasmatota</taxon>
        <taxon>Mollicutes</taxon>
        <taxon>Entomoplasmatales</taxon>
        <taxon>Spiroplasmataceae</taxon>
        <taxon>Spiroplasma</taxon>
    </lineage>
</organism>
<evidence type="ECO:0000256" key="8">
    <source>
        <dbReference type="ARBA" id="ARBA00022777"/>
    </source>
</evidence>
<comment type="cofactor">
    <cofactor evidence="18">
        <name>Mg(2+)</name>
        <dbReference type="ChEBI" id="CHEBI:18420"/>
    </cofactor>
    <text evidence="18">Mn(2+), Zn(2+), Cd(2+) and Co(2+) support activity to lesser extents.</text>
</comment>
<dbReference type="eggNOG" id="COG0818">
    <property type="taxonomic scope" value="Bacteria"/>
</dbReference>
<keyword evidence="13" id="KW-0594">Phospholipid biosynthesis</keyword>
<dbReference type="OrthoDB" id="9789934at2"/>
<evidence type="ECO:0000256" key="12">
    <source>
        <dbReference type="ARBA" id="ARBA00023136"/>
    </source>
</evidence>
<keyword evidence="5" id="KW-0808">Transferase</keyword>
<dbReference type="STRING" id="1276227.SCHRY_v1c06010"/>
<evidence type="ECO:0000256" key="4">
    <source>
        <dbReference type="ARBA" id="ARBA00022516"/>
    </source>
</evidence>
<keyword evidence="18" id="KW-0479">Metal-binding</keyword>
<dbReference type="InterPro" id="IPR033717">
    <property type="entry name" value="UDPK"/>
</dbReference>
<feature type="transmembrane region" description="Helical" evidence="19">
    <location>
        <begin position="108"/>
        <end position="129"/>
    </location>
</feature>
<keyword evidence="10 19" id="KW-1133">Transmembrane helix</keyword>
<evidence type="ECO:0000256" key="13">
    <source>
        <dbReference type="ARBA" id="ARBA00023209"/>
    </source>
</evidence>
<dbReference type="HOGENOM" id="CLU_112343_2_2_14"/>
<dbReference type="KEGG" id="scr:SCHRY_v1c06010"/>
<feature type="binding site" evidence="17">
    <location>
        <position position="88"/>
    </location>
    <ligand>
        <name>ATP</name>
        <dbReference type="ChEBI" id="CHEBI:30616"/>
    </ligand>
</feature>
<dbReference type="AlphaFoldDB" id="R4UBC1"/>
<gene>
    <name evidence="20" type="ORF">SCHRY_v1c06010</name>
</gene>
<feature type="transmembrane region" description="Helical" evidence="19">
    <location>
        <begin position="37"/>
        <end position="55"/>
    </location>
</feature>
<evidence type="ECO:0000256" key="1">
    <source>
        <dbReference type="ARBA" id="ARBA00004651"/>
    </source>
</evidence>
<evidence type="ECO:0000256" key="5">
    <source>
        <dbReference type="ARBA" id="ARBA00022679"/>
    </source>
</evidence>
<keyword evidence="21" id="KW-1185">Reference proteome</keyword>
<evidence type="ECO:0000256" key="3">
    <source>
        <dbReference type="ARBA" id="ARBA00022475"/>
    </source>
</evidence>
<feature type="transmembrane region" description="Helical" evidence="19">
    <location>
        <begin position="67"/>
        <end position="87"/>
    </location>
</feature>
<evidence type="ECO:0000256" key="14">
    <source>
        <dbReference type="ARBA" id="ARBA00023264"/>
    </source>
</evidence>
<dbReference type="Pfam" id="PF01219">
    <property type="entry name" value="DAGK_prokar"/>
    <property type="match status" value="1"/>
</dbReference>
<keyword evidence="6 19" id="KW-0812">Transmembrane</keyword>
<evidence type="ECO:0000256" key="6">
    <source>
        <dbReference type="ARBA" id="ARBA00022692"/>
    </source>
</evidence>
<comment type="subcellular location">
    <subcellularLocation>
        <location evidence="1">Cell membrane</location>
        <topology evidence="1">Multi-pass membrane protein</topology>
    </subcellularLocation>
</comment>
<evidence type="ECO:0000256" key="7">
    <source>
        <dbReference type="ARBA" id="ARBA00022741"/>
    </source>
</evidence>
<evidence type="ECO:0000256" key="18">
    <source>
        <dbReference type="PIRSR" id="PIRSR600829-4"/>
    </source>
</evidence>
<evidence type="ECO:0000256" key="11">
    <source>
        <dbReference type="ARBA" id="ARBA00023098"/>
    </source>
</evidence>
<feature type="binding site" evidence="18">
    <location>
        <position position="88"/>
    </location>
    <ligand>
        <name>a divalent metal cation</name>
        <dbReference type="ChEBI" id="CHEBI:60240"/>
    </ligand>
</feature>
<dbReference type="GO" id="GO:0005886">
    <property type="term" value="C:plasma membrane"/>
    <property type="evidence" value="ECO:0007669"/>
    <property type="project" value="UniProtKB-SubCell"/>
</dbReference>
<feature type="binding site" evidence="17">
    <location>
        <begin position="106"/>
        <end position="107"/>
    </location>
    <ligand>
        <name>ATP</name>
        <dbReference type="ChEBI" id="CHEBI:30616"/>
    </ligand>
</feature>
<evidence type="ECO:0000313" key="20">
    <source>
        <dbReference type="EMBL" id="AGM25179.1"/>
    </source>
</evidence>
<feature type="binding site" evidence="16">
    <location>
        <position position="81"/>
    </location>
    <ligand>
        <name>substrate</name>
    </ligand>
</feature>
<protein>
    <submittedName>
        <fullName evidence="20">Diacylglycerol kinase</fullName>
    </submittedName>
</protein>
<dbReference type="PANTHER" id="PTHR34299:SF1">
    <property type="entry name" value="DIACYLGLYCEROL KINASE"/>
    <property type="match status" value="1"/>
</dbReference>
<keyword evidence="3" id="KW-1003">Cell membrane</keyword>
<dbReference type="GO" id="GO:0008654">
    <property type="term" value="P:phospholipid biosynthetic process"/>
    <property type="evidence" value="ECO:0007669"/>
    <property type="project" value="UniProtKB-KW"/>
</dbReference>
<feature type="binding site" evidence="18">
    <location>
        <position position="34"/>
    </location>
    <ligand>
        <name>a divalent metal cation</name>
        <dbReference type="ChEBI" id="CHEBI:60240"/>
    </ligand>
</feature>
<keyword evidence="12 19" id="KW-0472">Membrane</keyword>
<evidence type="ECO:0000256" key="10">
    <source>
        <dbReference type="ARBA" id="ARBA00022989"/>
    </source>
</evidence>
<accession>R4UBC1</accession>
<keyword evidence="8 20" id="KW-0418">Kinase</keyword>
<dbReference type="GO" id="GO:0046872">
    <property type="term" value="F:metal ion binding"/>
    <property type="evidence" value="ECO:0007669"/>
    <property type="project" value="UniProtKB-KW"/>
</dbReference>
<proteinExistence type="inferred from homology"/>
<evidence type="ECO:0000256" key="16">
    <source>
        <dbReference type="PIRSR" id="PIRSR600829-2"/>
    </source>
</evidence>
<dbReference type="GO" id="GO:0016301">
    <property type="term" value="F:kinase activity"/>
    <property type="evidence" value="ECO:0007669"/>
    <property type="project" value="UniProtKB-KW"/>
</dbReference>
<keyword evidence="4" id="KW-0444">Lipid biosynthesis</keyword>
<dbReference type="InterPro" id="IPR000829">
    <property type="entry name" value="DAGK"/>
</dbReference>
<feature type="active site" description="Proton acceptor" evidence="15">
    <location>
        <position position="81"/>
    </location>
</feature>
<dbReference type="PATRIC" id="fig|1276227.3.peg.606"/>
<name>R4UBC1_9MOLU</name>
<dbReference type="RefSeq" id="WP_016339004.1">
    <property type="nucleotide sequence ID" value="NC_021280.1"/>
</dbReference>
<keyword evidence="7 17" id="KW-0547">Nucleotide-binding</keyword>
<dbReference type="CDD" id="cd14265">
    <property type="entry name" value="UDPK_IM_like"/>
    <property type="match status" value="1"/>
</dbReference>
<dbReference type="EMBL" id="CP005077">
    <property type="protein sequence ID" value="AGM25179.1"/>
    <property type="molecule type" value="Genomic_DNA"/>
</dbReference>
<keyword evidence="11" id="KW-0443">Lipid metabolism</keyword>
<keyword evidence="14" id="KW-1208">Phospholipid metabolism</keyword>
<dbReference type="Proteomes" id="UP000013964">
    <property type="component" value="Chromosome"/>
</dbReference>
<evidence type="ECO:0000313" key="21">
    <source>
        <dbReference type="Proteomes" id="UP000013964"/>
    </source>
</evidence>
<evidence type="ECO:0000256" key="17">
    <source>
        <dbReference type="PIRSR" id="PIRSR600829-3"/>
    </source>
</evidence>
<sequence>MAENRNSNKKKVFFKLRNKFSNAFRGIYTAIKEESSLIIHLIVSVLIIGLGIWLQKEVPNEFGYVQWAILLLTIGIVIGFELINTMVENFVDLLSFEYNIKAKKIKDICAAATLINSILAIAIGLLILLPPLVDVIKIYLKIS</sequence>